<feature type="domain" description="DUF7021" evidence="2">
    <location>
        <begin position="10"/>
        <end position="129"/>
    </location>
</feature>
<dbReference type="Pfam" id="PF10020">
    <property type="entry name" value="DUF2262"/>
    <property type="match status" value="1"/>
</dbReference>
<dbReference type="Proteomes" id="UP000515819">
    <property type="component" value="Chromosome"/>
</dbReference>
<sequence>MDMNGIYQKDNKFEGEESLYYVLAGNGGSSRLSKNEKYHIITCSAVAIYDINADCVVKKIKIMTWPISNQEYEAQNENSEYFNRFKDGVIYKVLGRLQYSTFGELAFLYVKEVLEENVSGTKLDKKQEKYLAPIVLEDDVLGKLVLEKSEGLFEGTYHFLGNDITIYIEVEWSSKATWKKPLAVARDFVEHIVSRDEAFREYIAADEALYDAALECLEDYEDECEIHFSTPEEFANALKGRMKYIFVNQNGSYTIGYDDGYVFGGHEIDVDVDSKGKMVCADMR</sequence>
<evidence type="ECO:0000313" key="3">
    <source>
        <dbReference type="EMBL" id="QNL98721.1"/>
    </source>
</evidence>
<gene>
    <name evidence="3" type="ORF">H9Q76_08125</name>
</gene>
<reference evidence="3 4" key="1">
    <citation type="submission" date="2020-08" db="EMBL/GenBank/DDBJ databases">
        <authorList>
            <person name="Liu C."/>
            <person name="Sun Q."/>
        </authorList>
    </citation>
    <scope>NUCLEOTIDE SEQUENCE [LARGE SCALE GENOMIC DNA]</scope>
    <source>
        <strain evidence="3 4">NSJ-4</strain>
    </source>
</reference>
<proteinExistence type="predicted"/>
<dbReference type="InterPro" id="IPR019260">
    <property type="entry name" value="DUF2262"/>
</dbReference>
<accession>A0A7G9FJJ0</accession>
<organism evidence="3 4">
    <name type="scientific">Wujia chipingensis</name>
    <dbReference type="NCBI Taxonomy" id="2763670"/>
    <lineage>
        <taxon>Bacteria</taxon>
        <taxon>Bacillati</taxon>
        <taxon>Bacillota</taxon>
        <taxon>Clostridia</taxon>
        <taxon>Lachnospirales</taxon>
        <taxon>Lachnospiraceae</taxon>
        <taxon>Wujia</taxon>
    </lineage>
</organism>
<dbReference type="Pfam" id="PF22886">
    <property type="entry name" value="DUF7021"/>
    <property type="match status" value="1"/>
</dbReference>
<name>A0A7G9FJJ0_9FIRM</name>
<evidence type="ECO:0000259" key="2">
    <source>
        <dbReference type="Pfam" id="PF22886"/>
    </source>
</evidence>
<protein>
    <submittedName>
        <fullName evidence="3">DUF2262 domain-containing protein</fullName>
    </submittedName>
</protein>
<dbReference type="RefSeq" id="WP_181985567.1">
    <property type="nucleotide sequence ID" value="NZ_CP060632.1"/>
</dbReference>
<dbReference type="KEGG" id="wcp:H9Q76_08125"/>
<evidence type="ECO:0000259" key="1">
    <source>
        <dbReference type="Pfam" id="PF10020"/>
    </source>
</evidence>
<dbReference type="EMBL" id="CP060632">
    <property type="protein sequence ID" value="QNL98721.1"/>
    <property type="molecule type" value="Genomic_DNA"/>
</dbReference>
<evidence type="ECO:0000313" key="4">
    <source>
        <dbReference type="Proteomes" id="UP000515819"/>
    </source>
</evidence>
<keyword evidence="4" id="KW-1185">Reference proteome</keyword>
<dbReference type="InterPro" id="IPR054286">
    <property type="entry name" value="DUF7021"/>
</dbReference>
<feature type="domain" description="DUF2262" evidence="1">
    <location>
        <begin position="138"/>
        <end position="283"/>
    </location>
</feature>
<dbReference type="AlphaFoldDB" id="A0A7G9FJJ0"/>